<dbReference type="InterPro" id="IPR011701">
    <property type="entry name" value="MFS"/>
</dbReference>
<feature type="transmembrane region" description="Helical" evidence="7">
    <location>
        <begin position="102"/>
        <end position="121"/>
    </location>
</feature>
<evidence type="ECO:0000313" key="9">
    <source>
        <dbReference type="EMBL" id="NKI16468.1"/>
    </source>
</evidence>
<gene>
    <name evidence="9" type="ORF">HCU74_03435</name>
</gene>
<organism evidence="9 10">
    <name type="scientific">Spongiibacter thalassae</name>
    <dbReference type="NCBI Taxonomy" id="2721624"/>
    <lineage>
        <taxon>Bacteria</taxon>
        <taxon>Pseudomonadati</taxon>
        <taxon>Pseudomonadota</taxon>
        <taxon>Gammaproteobacteria</taxon>
        <taxon>Cellvibrionales</taxon>
        <taxon>Spongiibacteraceae</taxon>
        <taxon>Spongiibacter</taxon>
    </lineage>
</organism>
<feature type="transmembrane region" description="Helical" evidence="7">
    <location>
        <begin position="142"/>
        <end position="161"/>
    </location>
</feature>
<keyword evidence="3" id="KW-1003">Cell membrane</keyword>
<dbReference type="Gene3D" id="1.20.1250.20">
    <property type="entry name" value="MFS general substrate transporter like domains"/>
    <property type="match status" value="1"/>
</dbReference>
<dbReference type="InterPro" id="IPR050171">
    <property type="entry name" value="MFS_Transporters"/>
</dbReference>
<feature type="transmembrane region" description="Helical" evidence="7">
    <location>
        <begin position="79"/>
        <end position="96"/>
    </location>
</feature>
<dbReference type="SUPFAM" id="SSF103473">
    <property type="entry name" value="MFS general substrate transporter"/>
    <property type="match status" value="1"/>
</dbReference>
<accession>A0ABX1GBC2</accession>
<keyword evidence="6 7" id="KW-0472">Membrane</keyword>
<evidence type="ECO:0000256" key="1">
    <source>
        <dbReference type="ARBA" id="ARBA00004651"/>
    </source>
</evidence>
<evidence type="ECO:0000256" key="3">
    <source>
        <dbReference type="ARBA" id="ARBA00022475"/>
    </source>
</evidence>
<dbReference type="Proteomes" id="UP000765845">
    <property type="component" value="Unassembled WGS sequence"/>
</dbReference>
<evidence type="ECO:0000313" key="10">
    <source>
        <dbReference type="Proteomes" id="UP000765845"/>
    </source>
</evidence>
<keyword evidence="5 7" id="KW-1133">Transmembrane helix</keyword>
<name>A0ABX1GBC2_9GAMM</name>
<dbReference type="PANTHER" id="PTHR23517">
    <property type="entry name" value="RESISTANCE PROTEIN MDTM, PUTATIVE-RELATED-RELATED"/>
    <property type="match status" value="1"/>
</dbReference>
<evidence type="ECO:0000259" key="8">
    <source>
        <dbReference type="PROSITE" id="PS50850"/>
    </source>
</evidence>
<feature type="transmembrane region" description="Helical" evidence="7">
    <location>
        <begin position="254"/>
        <end position="272"/>
    </location>
</feature>
<dbReference type="InterPro" id="IPR036259">
    <property type="entry name" value="MFS_trans_sf"/>
</dbReference>
<comment type="subcellular location">
    <subcellularLocation>
        <location evidence="1">Cell membrane</location>
        <topology evidence="1">Multi-pass membrane protein</topology>
    </subcellularLocation>
</comment>
<comment type="caution">
    <text evidence="9">The sequence shown here is derived from an EMBL/GenBank/DDBJ whole genome shotgun (WGS) entry which is preliminary data.</text>
</comment>
<evidence type="ECO:0000256" key="7">
    <source>
        <dbReference type="SAM" id="Phobius"/>
    </source>
</evidence>
<evidence type="ECO:0000256" key="2">
    <source>
        <dbReference type="ARBA" id="ARBA00022448"/>
    </source>
</evidence>
<reference evidence="9 10" key="1">
    <citation type="submission" date="2020-04" db="EMBL/GenBank/DDBJ databases">
        <authorList>
            <person name="Yoon J."/>
        </authorList>
    </citation>
    <scope>NUCLEOTIDE SEQUENCE [LARGE SCALE GENOMIC DNA]</scope>
    <source>
        <strain evidence="9 10">KMU-166</strain>
    </source>
</reference>
<dbReference type="EMBL" id="JAAWWK010000001">
    <property type="protein sequence ID" value="NKI16468.1"/>
    <property type="molecule type" value="Genomic_DNA"/>
</dbReference>
<evidence type="ECO:0000256" key="6">
    <source>
        <dbReference type="ARBA" id="ARBA00023136"/>
    </source>
</evidence>
<dbReference type="InterPro" id="IPR020846">
    <property type="entry name" value="MFS_dom"/>
</dbReference>
<keyword evidence="4 7" id="KW-0812">Transmembrane</keyword>
<evidence type="ECO:0000256" key="4">
    <source>
        <dbReference type="ARBA" id="ARBA00022692"/>
    </source>
</evidence>
<dbReference type="RefSeq" id="WP_168448987.1">
    <property type="nucleotide sequence ID" value="NZ_JAAWWK010000001.1"/>
</dbReference>
<feature type="transmembrane region" description="Helical" evidence="7">
    <location>
        <begin position="308"/>
        <end position="331"/>
    </location>
</feature>
<proteinExistence type="predicted"/>
<sequence>MMTSPQRRISHLILALVVCQCGLHACMAGMRLALPLNALSVGASKLSLGILVSCFAIFPALAALRFGAYTDRVGPRGPALLAAGLSLAGVICAWWSSSSIELMCLAAGLCGTGSGLGMIAVQRAASRETMSREERLKVFSTVALAPALGSLIGPIVMGRVIDGWGYGNAYFTLMLFPLASIVLAWLATSGASAVSSVGKEGAKPNGALSSLSLLKSGALRQVMVLNLLVVASWDLHGFALPILGHEKAFSATEIGSIFAAYGAATLAVRLVLPFVTRFFTHPFLPVIAMLVLALIFASYPLLPLSWLMMLASAAFGMVVGIIQPTIMVLLHDAVPSERHGQALALRSMFNQTAIAVLPLMYGLFGVYAGVNTMFWLMAILLFGGVITAIRLSSRKTITVESLARG</sequence>
<feature type="transmembrane region" description="Helical" evidence="7">
    <location>
        <begin position="46"/>
        <end position="67"/>
    </location>
</feature>
<evidence type="ECO:0000256" key="5">
    <source>
        <dbReference type="ARBA" id="ARBA00022989"/>
    </source>
</evidence>
<keyword evidence="2" id="KW-0813">Transport</keyword>
<dbReference type="PANTHER" id="PTHR23517:SF3">
    <property type="entry name" value="INTEGRAL MEMBRANE TRANSPORT PROTEIN"/>
    <property type="match status" value="1"/>
</dbReference>
<protein>
    <submittedName>
        <fullName evidence="9">MFS transporter</fullName>
    </submittedName>
</protein>
<feature type="transmembrane region" description="Helical" evidence="7">
    <location>
        <begin position="12"/>
        <end position="34"/>
    </location>
</feature>
<keyword evidence="10" id="KW-1185">Reference proteome</keyword>
<feature type="transmembrane region" description="Helical" evidence="7">
    <location>
        <begin position="167"/>
        <end position="187"/>
    </location>
</feature>
<dbReference type="Pfam" id="PF07690">
    <property type="entry name" value="MFS_1"/>
    <property type="match status" value="2"/>
</dbReference>
<feature type="transmembrane region" description="Helical" evidence="7">
    <location>
        <begin position="373"/>
        <end position="391"/>
    </location>
</feature>
<feature type="transmembrane region" description="Helical" evidence="7">
    <location>
        <begin position="284"/>
        <end position="302"/>
    </location>
</feature>
<feature type="domain" description="Major facilitator superfamily (MFS) profile" evidence="8">
    <location>
        <begin position="1"/>
        <end position="396"/>
    </location>
</feature>
<feature type="transmembrane region" description="Helical" evidence="7">
    <location>
        <begin position="222"/>
        <end position="242"/>
    </location>
</feature>
<dbReference type="PROSITE" id="PS50850">
    <property type="entry name" value="MFS"/>
    <property type="match status" value="1"/>
</dbReference>
<feature type="transmembrane region" description="Helical" evidence="7">
    <location>
        <begin position="343"/>
        <end position="367"/>
    </location>
</feature>